<dbReference type="PANTHER" id="PTHR10492">
    <property type="match status" value="1"/>
</dbReference>
<proteinExistence type="predicted"/>
<dbReference type="Proteomes" id="UP000187609">
    <property type="component" value="Unassembled WGS sequence"/>
</dbReference>
<dbReference type="PANTHER" id="PTHR10492:SF97">
    <property type="entry name" value="ATP-DEPENDENT DNA HELICASE"/>
    <property type="match status" value="1"/>
</dbReference>
<protein>
    <submittedName>
        <fullName evidence="1">Uncharacterized protein</fullName>
    </submittedName>
</protein>
<dbReference type="AlphaFoldDB" id="A0A1J6JS99"/>
<organism evidence="1 2">
    <name type="scientific">Nicotiana attenuata</name>
    <name type="common">Coyote tobacco</name>
    <dbReference type="NCBI Taxonomy" id="49451"/>
    <lineage>
        <taxon>Eukaryota</taxon>
        <taxon>Viridiplantae</taxon>
        <taxon>Streptophyta</taxon>
        <taxon>Embryophyta</taxon>
        <taxon>Tracheophyta</taxon>
        <taxon>Spermatophyta</taxon>
        <taxon>Magnoliopsida</taxon>
        <taxon>eudicotyledons</taxon>
        <taxon>Gunneridae</taxon>
        <taxon>Pentapetalae</taxon>
        <taxon>asterids</taxon>
        <taxon>lamiids</taxon>
        <taxon>Solanales</taxon>
        <taxon>Solanaceae</taxon>
        <taxon>Nicotianoideae</taxon>
        <taxon>Nicotianeae</taxon>
        <taxon>Nicotiana</taxon>
    </lineage>
</organism>
<feature type="non-terminal residue" evidence="1">
    <location>
        <position position="126"/>
    </location>
</feature>
<dbReference type="OMA" id="MEANAKY"/>
<dbReference type="EMBL" id="MJEQ01005777">
    <property type="protein sequence ID" value="OIT20070.1"/>
    <property type="molecule type" value="Genomic_DNA"/>
</dbReference>
<evidence type="ECO:0000313" key="2">
    <source>
        <dbReference type="Proteomes" id="UP000187609"/>
    </source>
</evidence>
<dbReference type="Gramene" id="OIT20070">
    <property type="protein sequence ID" value="OIT20070"/>
    <property type="gene ID" value="A4A49_64590"/>
</dbReference>
<name>A0A1J6JS99_NICAT</name>
<reference evidence="1" key="1">
    <citation type="submission" date="2016-11" db="EMBL/GenBank/DDBJ databases">
        <title>The genome of Nicotiana attenuata.</title>
        <authorList>
            <person name="Xu S."/>
            <person name="Brockmoeller T."/>
            <person name="Gaquerel E."/>
            <person name="Navarro A."/>
            <person name="Kuhl H."/>
            <person name="Gase K."/>
            <person name="Ling Z."/>
            <person name="Zhou W."/>
            <person name="Kreitzer C."/>
            <person name="Stanke M."/>
            <person name="Tang H."/>
            <person name="Lyons E."/>
            <person name="Pandey P."/>
            <person name="Pandey S.P."/>
            <person name="Timmermann B."/>
            <person name="Baldwin I.T."/>
        </authorList>
    </citation>
    <scope>NUCLEOTIDE SEQUENCE [LARGE SCALE GENOMIC DNA]</scope>
    <source>
        <strain evidence="1">UT</strain>
    </source>
</reference>
<sequence>KRRTSTFSIGRIFFVPLGTGELYYLRLLLNVIKDPKFYEDLKRINNHNHLTFRDACYALGLLDDDKEYVDAIKEASNWGMPSYLRQLFAMLLLSNSMSQLEYVWQSTWQLLSEDILYEERVLLNNP</sequence>
<gene>
    <name evidence="1" type="ORF">A4A49_64590</name>
</gene>
<evidence type="ECO:0000313" key="1">
    <source>
        <dbReference type="EMBL" id="OIT20070.1"/>
    </source>
</evidence>
<feature type="non-terminal residue" evidence="1">
    <location>
        <position position="1"/>
    </location>
</feature>
<dbReference type="SMR" id="A0A1J6JS99"/>
<dbReference type="STRING" id="49451.A0A1J6JS99"/>
<accession>A0A1J6JS99</accession>
<comment type="caution">
    <text evidence="1">The sequence shown here is derived from an EMBL/GenBank/DDBJ whole genome shotgun (WGS) entry which is preliminary data.</text>
</comment>
<keyword evidence="2" id="KW-1185">Reference proteome</keyword>